<protein>
    <submittedName>
        <fullName evidence="2">Uncharacterized protein</fullName>
    </submittedName>
</protein>
<gene>
    <name evidence="2" type="ORF">E2C01_063046</name>
</gene>
<feature type="compositionally biased region" description="Basic residues" evidence="1">
    <location>
        <begin position="8"/>
        <end position="23"/>
    </location>
</feature>
<evidence type="ECO:0000313" key="3">
    <source>
        <dbReference type="Proteomes" id="UP000324222"/>
    </source>
</evidence>
<feature type="compositionally biased region" description="Pro residues" evidence="1">
    <location>
        <begin position="25"/>
        <end position="35"/>
    </location>
</feature>
<dbReference type="OrthoDB" id="28947at2759"/>
<dbReference type="EMBL" id="VSRR010028455">
    <property type="protein sequence ID" value="MPC68837.1"/>
    <property type="molecule type" value="Genomic_DNA"/>
</dbReference>
<comment type="caution">
    <text evidence="2">The sequence shown here is derived from an EMBL/GenBank/DDBJ whole genome shotgun (WGS) entry which is preliminary data.</text>
</comment>
<dbReference type="Proteomes" id="UP000324222">
    <property type="component" value="Unassembled WGS sequence"/>
</dbReference>
<dbReference type="AlphaFoldDB" id="A0A5B7HHQ6"/>
<proteinExistence type="predicted"/>
<evidence type="ECO:0000256" key="1">
    <source>
        <dbReference type="SAM" id="MobiDB-lite"/>
    </source>
</evidence>
<sequence length="123" mass="13488">MPVSTMNKGKKRDRGSKPPKKPRPTQAPAPAPSTPAPATSAPAPMKPFAAIKVESVDLSPLWKNYHPRSTLLFTDETKWYAPITGDNKGKPDPTSPSAKTSLKELAAKILQQEVHNYDRGEWD</sequence>
<keyword evidence="3" id="KW-1185">Reference proteome</keyword>
<organism evidence="2 3">
    <name type="scientific">Portunus trituberculatus</name>
    <name type="common">Swimming crab</name>
    <name type="synonym">Neptunus trituberculatus</name>
    <dbReference type="NCBI Taxonomy" id="210409"/>
    <lineage>
        <taxon>Eukaryota</taxon>
        <taxon>Metazoa</taxon>
        <taxon>Ecdysozoa</taxon>
        <taxon>Arthropoda</taxon>
        <taxon>Crustacea</taxon>
        <taxon>Multicrustacea</taxon>
        <taxon>Malacostraca</taxon>
        <taxon>Eumalacostraca</taxon>
        <taxon>Eucarida</taxon>
        <taxon>Decapoda</taxon>
        <taxon>Pleocyemata</taxon>
        <taxon>Brachyura</taxon>
        <taxon>Eubrachyura</taxon>
        <taxon>Portunoidea</taxon>
        <taxon>Portunidae</taxon>
        <taxon>Portuninae</taxon>
        <taxon>Portunus</taxon>
    </lineage>
</organism>
<evidence type="ECO:0000313" key="2">
    <source>
        <dbReference type="EMBL" id="MPC68837.1"/>
    </source>
</evidence>
<reference evidence="2 3" key="1">
    <citation type="submission" date="2019-05" db="EMBL/GenBank/DDBJ databases">
        <title>Another draft genome of Portunus trituberculatus and its Hox gene families provides insights of decapod evolution.</title>
        <authorList>
            <person name="Jeong J.-H."/>
            <person name="Song I."/>
            <person name="Kim S."/>
            <person name="Choi T."/>
            <person name="Kim D."/>
            <person name="Ryu S."/>
            <person name="Kim W."/>
        </authorList>
    </citation>
    <scope>NUCLEOTIDE SEQUENCE [LARGE SCALE GENOMIC DNA]</scope>
    <source>
        <tissue evidence="2">Muscle</tissue>
    </source>
</reference>
<name>A0A5B7HHQ6_PORTR</name>
<accession>A0A5B7HHQ6</accession>
<feature type="region of interest" description="Disordered" evidence="1">
    <location>
        <begin position="1"/>
        <end position="43"/>
    </location>
</feature>